<organism evidence="2 3">
    <name type="scientific">[Candida] subhashii</name>
    <dbReference type="NCBI Taxonomy" id="561895"/>
    <lineage>
        <taxon>Eukaryota</taxon>
        <taxon>Fungi</taxon>
        <taxon>Dikarya</taxon>
        <taxon>Ascomycota</taxon>
        <taxon>Saccharomycotina</taxon>
        <taxon>Pichiomycetes</taxon>
        <taxon>Debaryomycetaceae</taxon>
        <taxon>Spathaspora</taxon>
    </lineage>
</organism>
<name>A0A8J5UZ38_9ASCO</name>
<proteinExistence type="predicted"/>
<evidence type="ECO:0000256" key="1">
    <source>
        <dbReference type="SAM" id="MobiDB-lite"/>
    </source>
</evidence>
<feature type="region of interest" description="Disordered" evidence="1">
    <location>
        <begin position="22"/>
        <end position="49"/>
    </location>
</feature>
<dbReference type="EMBL" id="JAGSYN010000138">
    <property type="protein sequence ID" value="KAG7663409.1"/>
    <property type="molecule type" value="Genomic_DNA"/>
</dbReference>
<dbReference type="RefSeq" id="XP_049263641.1">
    <property type="nucleotide sequence ID" value="XM_049406876.1"/>
</dbReference>
<evidence type="ECO:0000313" key="3">
    <source>
        <dbReference type="Proteomes" id="UP000694255"/>
    </source>
</evidence>
<feature type="compositionally biased region" description="Low complexity" evidence="1">
    <location>
        <begin position="91"/>
        <end position="103"/>
    </location>
</feature>
<feature type="region of interest" description="Disordered" evidence="1">
    <location>
        <begin position="80"/>
        <end position="109"/>
    </location>
</feature>
<feature type="compositionally biased region" description="Basic and acidic residues" evidence="1">
    <location>
        <begin position="24"/>
        <end position="37"/>
    </location>
</feature>
<comment type="caution">
    <text evidence="2">The sequence shown here is derived from an EMBL/GenBank/DDBJ whole genome shotgun (WGS) entry which is preliminary data.</text>
</comment>
<gene>
    <name evidence="2" type="ORF">J8A68_003061</name>
</gene>
<evidence type="ECO:0000313" key="2">
    <source>
        <dbReference type="EMBL" id="KAG7663409.1"/>
    </source>
</evidence>
<accession>A0A8J5UZ38</accession>
<sequence>MTRTNKWNVNEQKAQESKWFTHHGYYDSDPTKTKKEGAGNFNWGKPGDELDDEDIKMYNKSTVRRNSNHETNQEKLRELNQKLDNEIFGGESESSTTANSSAALNHDEK</sequence>
<protein>
    <submittedName>
        <fullName evidence="2">STF2</fullName>
    </submittedName>
</protein>
<dbReference type="OrthoDB" id="2122308at2759"/>
<dbReference type="Proteomes" id="UP000694255">
    <property type="component" value="Unassembled WGS sequence"/>
</dbReference>
<dbReference type="AlphaFoldDB" id="A0A8J5UZ38"/>
<reference evidence="2 3" key="1">
    <citation type="journal article" date="2021" name="DNA Res.">
        <title>Genome analysis of Candida subhashii reveals its hybrid nature and dual mitochondrial genome conformations.</title>
        <authorList>
            <person name="Mixao V."/>
            <person name="Hegedusova E."/>
            <person name="Saus E."/>
            <person name="Pryszcz L.P."/>
            <person name="Cillingova A."/>
            <person name="Nosek J."/>
            <person name="Gabaldon T."/>
        </authorList>
    </citation>
    <scope>NUCLEOTIDE SEQUENCE [LARGE SCALE GENOMIC DNA]</scope>
    <source>
        <strain evidence="2 3">CBS 10753</strain>
    </source>
</reference>
<dbReference type="GeneID" id="73469862"/>
<keyword evidence="3" id="KW-1185">Reference proteome</keyword>